<dbReference type="Pfam" id="PF00085">
    <property type="entry name" value="Thioredoxin"/>
    <property type="match status" value="1"/>
</dbReference>
<evidence type="ECO:0000259" key="1">
    <source>
        <dbReference type="Pfam" id="PF00085"/>
    </source>
</evidence>
<dbReference type="SUPFAM" id="SSF52833">
    <property type="entry name" value="Thioredoxin-like"/>
    <property type="match status" value="1"/>
</dbReference>
<gene>
    <name evidence="2" type="ORF">C6I21_05650</name>
</gene>
<organism evidence="2 3">
    <name type="scientific">Alkalicoccus urumqiensis</name>
    <name type="common">Bacillus urumqiensis</name>
    <dbReference type="NCBI Taxonomy" id="1548213"/>
    <lineage>
        <taxon>Bacteria</taxon>
        <taxon>Bacillati</taxon>
        <taxon>Bacillota</taxon>
        <taxon>Bacilli</taxon>
        <taxon>Bacillales</taxon>
        <taxon>Bacillaceae</taxon>
        <taxon>Alkalicoccus</taxon>
    </lineage>
</organism>
<name>A0A2P6MJ40_ALKUR</name>
<dbReference type="Gene3D" id="3.40.30.10">
    <property type="entry name" value="Glutaredoxin"/>
    <property type="match status" value="1"/>
</dbReference>
<protein>
    <submittedName>
        <fullName evidence="2">Thioredoxin</fullName>
    </submittedName>
</protein>
<dbReference type="CDD" id="cd02947">
    <property type="entry name" value="TRX_family"/>
    <property type="match status" value="1"/>
</dbReference>
<dbReference type="Proteomes" id="UP000243650">
    <property type="component" value="Unassembled WGS sequence"/>
</dbReference>
<evidence type="ECO:0000313" key="2">
    <source>
        <dbReference type="EMBL" id="PRO66286.1"/>
    </source>
</evidence>
<comment type="caution">
    <text evidence="2">The sequence shown here is derived from an EMBL/GenBank/DDBJ whole genome shotgun (WGS) entry which is preliminary data.</text>
</comment>
<proteinExistence type="predicted"/>
<evidence type="ECO:0000313" key="3">
    <source>
        <dbReference type="Proteomes" id="UP000243650"/>
    </source>
</evidence>
<reference evidence="2 3" key="1">
    <citation type="submission" date="2018-03" db="EMBL/GenBank/DDBJ databases">
        <title>Bacillus urumqiensis sp. nov., a moderately haloalkaliphilic bacterium isolated from a salt lake.</title>
        <authorList>
            <person name="Zhao B."/>
            <person name="Liao Z."/>
        </authorList>
    </citation>
    <scope>NUCLEOTIDE SEQUENCE [LARGE SCALE GENOMIC DNA]</scope>
    <source>
        <strain evidence="2 3">BZ-SZ-XJ18</strain>
    </source>
</reference>
<feature type="domain" description="Thioredoxin" evidence="1">
    <location>
        <begin position="3"/>
        <end position="85"/>
    </location>
</feature>
<dbReference type="InterPro" id="IPR036249">
    <property type="entry name" value="Thioredoxin-like_sf"/>
</dbReference>
<keyword evidence="3" id="KW-1185">Reference proteome</keyword>
<dbReference type="EMBL" id="PVNS01000004">
    <property type="protein sequence ID" value="PRO66286.1"/>
    <property type="molecule type" value="Genomic_DNA"/>
</dbReference>
<dbReference type="OrthoDB" id="411356at2"/>
<dbReference type="AlphaFoldDB" id="A0A2P6MJ40"/>
<dbReference type="InterPro" id="IPR013766">
    <property type="entry name" value="Thioredoxin_domain"/>
</dbReference>
<accession>A0A2P6MJ40</accession>
<dbReference type="RefSeq" id="WP_105958476.1">
    <property type="nucleotide sequence ID" value="NZ_PVNS01000004.1"/>
</dbReference>
<sequence length="103" mass="12153">MKQITLEELDTEIQEQARVLLYVSSHGCSVCHSLRPKVEDLSEVYPETSFRELSADTYPELAARLEILTVPVVLFFYHGREKWRGARFIRMDELEHVLDQWKE</sequence>